<keyword evidence="2" id="KW-0274">FAD</keyword>
<feature type="binding site" evidence="2">
    <location>
        <position position="338"/>
    </location>
    <ligand>
        <name>L-tryptophan</name>
        <dbReference type="ChEBI" id="CHEBI:57912"/>
    </ligand>
</feature>
<feature type="binding site" evidence="2">
    <location>
        <begin position="15"/>
        <end position="18"/>
    </location>
    <ligand>
        <name>FAD</name>
        <dbReference type="ChEBI" id="CHEBI:57692"/>
    </ligand>
</feature>
<accession>B8CL79</accession>
<dbReference type="FunFam" id="3.50.50.60:FF:000280">
    <property type="entry name" value="Tryptophan halogenase"/>
    <property type="match status" value="1"/>
</dbReference>
<evidence type="ECO:0000313" key="3">
    <source>
        <dbReference type="EMBL" id="ACJ28405.1"/>
    </source>
</evidence>
<dbReference type="RefSeq" id="WP_020911783.1">
    <property type="nucleotide sequence ID" value="NC_011566.1"/>
</dbReference>
<dbReference type="InterPro" id="IPR050816">
    <property type="entry name" value="Flavin-dep_Halogenase_NPB"/>
</dbReference>
<protein>
    <submittedName>
        <fullName evidence="3">Tryptophan halogenase</fullName>
    </submittedName>
</protein>
<dbReference type="Pfam" id="PF04820">
    <property type="entry name" value="Trp_halogenase"/>
    <property type="match status" value="1"/>
</dbReference>
<keyword evidence="4" id="KW-1185">Reference proteome</keyword>
<proteinExistence type="predicted"/>
<dbReference type="PIRSF" id="PIRSF011396">
    <property type="entry name" value="Trp_halogenase"/>
    <property type="match status" value="1"/>
</dbReference>
<dbReference type="PANTHER" id="PTHR43747:SF4">
    <property type="entry name" value="FLAVIN-DEPENDENT TRYPTOPHAN HALOGENASE"/>
    <property type="match status" value="1"/>
</dbReference>
<dbReference type="InterPro" id="IPR006905">
    <property type="entry name" value="Flavin_halogenase"/>
</dbReference>
<dbReference type="GO" id="GO:0000166">
    <property type="term" value="F:nucleotide binding"/>
    <property type="evidence" value="ECO:0007669"/>
    <property type="project" value="UniProtKB-KW"/>
</dbReference>
<dbReference type="KEGG" id="swp:swp_1626"/>
<dbReference type="InterPro" id="IPR033856">
    <property type="entry name" value="Trp_halogen"/>
</dbReference>
<feature type="active site" evidence="1">
    <location>
        <position position="80"/>
    </location>
</feature>
<dbReference type="STRING" id="225849.swp_1626"/>
<dbReference type="HOGENOM" id="CLU_022247_1_0_6"/>
<feature type="binding site" evidence="2">
    <location>
        <position position="80"/>
    </location>
    <ligand>
        <name>7-chloro-L-tryptophan</name>
        <dbReference type="ChEBI" id="CHEBI:58713"/>
    </ligand>
</feature>
<reference evidence="3 4" key="1">
    <citation type="journal article" date="2008" name="PLoS ONE">
        <title>Environmental adaptation: genomic analysis of the piezotolerant and psychrotolerant deep-sea iron reducing bacterium Shewanella piezotolerans WP3.</title>
        <authorList>
            <person name="Wang F."/>
            <person name="Wang J."/>
            <person name="Jian H."/>
            <person name="Zhang B."/>
            <person name="Li S."/>
            <person name="Wang F."/>
            <person name="Zeng X."/>
            <person name="Gao L."/>
            <person name="Bartlett D.H."/>
            <person name="Yu J."/>
            <person name="Hu S."/>
            <person name="Xiao X."/>
        </authorList>
    </citation>
    <scope>NUCLEOTIDE SEQUENCE [LARGE SCALE GENOMIC DNA]</scope>
    <source>
        <strain evidence="4">WP3 / JCM 13877</strain>
    </source>
</reference>
<sequence>MNTNKPIKNVVIAGGGTAGWMAAAALSKLLGKNLNISLIESDDIPTVGVGEATIPTLHVFHRLLGINEQEFMAATNATFKLAISFENWRDENQDYLHSFGFLGKDCWAAGFQHFWLKGRDKGFASEIGDYCAEHLGSRTGKFAVLPNQDLNHAYHHDAGLYAKFLRKIAEQHGINRIEGKITEVNLNQQDGQIESLLLASGQLVEGDLFIDCTGFRGLLIENALHTGFEDWSHWLPCDSAIAVQTTTTSTPVPYTRSIARESGWQWRIPLQNRTGNGLVFCSKYMTDEQAKQLLLDNIEGDLLTEPRVIKYKTGTRRKHWNKNCVAIGLSSGFIEPLESTSIHLIQRGIVRLMQMFPAQGLVQADIDEFNAQTKFETDNVRDFIILHYHVTQRRDSKFWRYCSSMPIPESLAHRLEMFAAAAKVYKYPNELFGESSWIQVMLGQGIEPKQYHPIVDMMEDEELKAFLNNIKSVVKRKNDNLPHHYDFIQHYCKSPMM</sequence>
<dbReference type="eggNOG" id="COG0446">
    <property type="taxonomic scope" value="Bacteria"/>
</dbReference>
<dbReference type="OrthoDB" id="7178350at2"/>
<organism evidence="3 4">
    <name type="scientific">Shewanella piezotolerans (strain WP3 / JCM 13877)</name>
    <dbReference type="NCBI Taxonomy" id="225849"/>
    <lineage>
        <taxon>Bacteria</taxon>
        <taxon>Pseudomonadati</taxon>
        <taxon>Pseudomonadota</taxon>
        <taxon>Gammaproteobacteria</taxon>
        <taxon>Alteromonadales</taxon>
        <taxon>Shewanellaceae</taxon>
        <taxon>Shewanella</taxon>
    </lineage>
</organism>
<dbReference type="Gene3D" id="3.50.50.60">
    <property type="entry name" value="FAD/NAD(P)-binding domain"/>
    <property type="match status" value="1"/>
</dbReference>
<dbReference type="InterPro" id="IPR036188">
    <property type="entry name" value="FAD/NAD-bd_sf"/>
</dbReference>
<dbReference type="PANTHER" id="PTHR43747">
    <property type="entry name" value="FAD-BINDING PROTEIN"/>
    <property type="match status" value="1"/>
</dbReference>
<dbReference type="EMBL" id="CP000472">
    <property type="protein sequence ID" value="ACJ28405.1"/>
    <property type="molecule type" value="Genomic_DNA"/>
</dbReference>
<keyword evidence="2" id="KW-0547">Nucleotide-binding</keyword>
<evidence type="ECO:0000256" key="1">
    <source>
        <dbReference type="PIRSR" id="PIRSR011396-1"/>
    </source>
</evidence>
<feature type="binding site" evidence="2">
    <location>
        <position position="342"/>
    </location>
    <ligand>
        <name>FAD</name>
        <dbReference type="ChEBI" id="CHEBI:57692"/>
    </ligand>
</feature>
<dbReference type="AlphaFoldDB" id="B8CL79"/>
<dbReference type="SUPFAM" id="SSF51905">
    <property type="entry name" value="FAD/NAD(P)-binding domain"/>
    <property type="match status" value="1"/>
</dbReference>
<gene>
    <name evidence="3" type="ordered locus">swp_1626</name>
</gene>
<keyword evidence="2" id="KW-0285">Flavoprotein</keyword>
<dbReference type="GO" id="GO:0004497">
    <property type="term" value="F:monooxygenase activity"/>
    <property type="evidence" value="ECO:0007669"/>
    <property type="project" value="InterPro"/>
</dbReference>
<evidence type="ECO:0000256" key="2">
    <source>
        <dbReference type="PIRSR" id="PIRSR011396-2"/>
    </source>
</evidence>
<name>B8CL79_SHEPW</name>
<feature type="binding site" evidence="2">
    <location>
        <position position="329"/>
    </location>
    <ligand>
        <name>FAD</name>
        <dbReference type="ChEBI" id="CHEBI:57692"/>
    </ligand>
</feature>
<evidence type="ECO:0000313" key="4">
    <source>
        <dbReference type="Proteomes" id="UP000000753"/>
    </source>
</evidence>
<dbReference type="Proteomes" id="UP000000753">
    <property type="component" value="Chromosome"/>
</dbReference>